<evidence type="ECO:0000256" key="4">
    <source>
        <dbReference type="SAM" id="MobiDB-lite"/>
    </source>
</evidence>
<sequence>MMPPVLPSTTSNSLLRSAKQPCLIKPARAKNTSESASGSTPSVASGPSALSRTTLSQRFRRAVQQGDLSAAQRISARAFELQFLPHPAAIHDDDAGGGEQSSPNCPPRLPKAALRAAQAQRPSSAHPFDVRNVEPIPERIGPSRHHHQRKYTLAIHDEPVAAADTATSADPSLLIAIKNNADVELIRWLIEMGHEHNAPSVDADGNTVLHLATLYDRSDIIYAYSTYTTSHVASTLADLIDAETLHERRTALHLACIRGYDDVTRQLLDLGADVDLQDRAGNTALHFASAWGHLSLVQLLIERGCSLAVKNADDSTASDYAYSHSVKEALETMGRARYESRKKTRRVPVATVMPAAIRPSVSTAFSQGDESTVSDRQSRSRPFPSFLSRNGSLGGASRSNSNTTPVRNTFHDTSASENTPELYDDWDPEKTFAQPGQDLFPSNRGAFSSPPVQRVASPAQHATPSRTSIDLYAEVLNLSPRAPPPLVRRTPSPGNIAASADKVRMQDAAAMSLFRTSTPQPGSGHVPGRIETPPIPYGFRSESPMTLSVRSNRSGVKSPPVPLVVPSGRRSTSDSATSDGGVRSEHGNASAGERSSGGPPLLAPVATLPQNSQLFGGNHDTSIDKGGKADSVDERFGRSVYDEVQAAGGRRDSSPSTPRPADDRETFA</sequence>
<feature type="region of interest" description="Disordered" evidence="4">
    <location>
        <begin position="516"/>
        <end position="668"/>
    </location>
</feature>
<dbReference type="SMART" id="SM00248">
    <property type="entry name" value="ANK"/>
    <property type="match status" value="4"/>
</dbReference>
<evidence type="ECO:0000313" key="5">
    <source>
        <dbReference type="EMBL" id="TKY89865.1"/>
    </source>
</evidence>
<proteinExistence type="predicted"/>
<dbReference type="Pfam" id="PF12796">
    <property type="entry name" value="Ank_2"/>
    <property type="match status" value="1"/>
</dbReference>
<feature type="repeat" description="ANK" evidence="3">
    <location>
        <begin position="280"/>
        <end position="312"/>
    </location>
</feature>
<feature type="region of interest" description="Disordered" evidence="4">
    <location>
        <begin position="1"/>
        <end position="51"/>
    </location>
</feature>
<feature type="compositionally biased region" description="Polar residues" evidence="4">
    <location>
        <begin position="543"/>
        <end position="553"/>
    </location>
</feature>
<dbReference type="Gene3D" id="1.25.40.20">
    <property type="entry name" value="Ankyrin repeat-containing domain"/>
    <property type="match status" value="2"/>
</dbReference>
<dbReference type="SUPFAM" id="SSF48403">
    <property type="entry name" value="Ankyrin repeat"/>
    <property type="match status" value="1"/>
</dbReference>
<dbReference type="OrthoDB" id="341259at2759"/>
<feature type="compositionally biased region" description="Low complexity" evidence="4">
    <location>
        <begin position="554"/>
        <end position="570"/>
    </location>
</feature>
<evidence type="ECO:0000256" key="3">
    <source>
        <dbReference type="PROSITE-ProRule" id="PRU00023"/>
    </source>
</evidence>
<organism evidence="5 6">
    <name type="scientific">Sporisorium graminicola</name>
    <dbReference type="NCBI Taxonomy" id="280036"/>
    <lineage>
        <taxon>Eukaryota</taxon>
        <taxon>Fungi</taxon>
        <taxon>Dikarya</taxon>
        <taxon>Basidiomycota</taxon>
        <taxon>Ustilaginomycotina</taxon>
        <taxon>Ustilaginomycetes</taxon>
        <taxon>Ustilaginales</taxon>
        <taxon>Ustilaginaceae</taxon>
        <taxon>Sporisorium</taxon>
    </lineage>
</organism>
<evidence type="ECO:0000256" key="1">
    <source>
        <dbReference type="ARBA" id="ARBA00022737"/>
    </source>
</evidence>
<feature type="repeat" description="ANK" evidence="3">
    <location>
        <begin position="247"/>
        <end position="279"/>
    </location>
</feature>
<feature type="compositionally biased region" description="Polar residues" evidence="4">
    <location>
        <begin position="30"/>
        <end position="51"/>
    </location>
</feature>
<gene>
    <name evidence="5" type="ORF">EX895_001162</name>
</gene>
<dbReference type="GeneID" id="40724057"/>
<feature type="region of interest" description="Disordered" evidence="4">
    <location>
        <begin position="89"/>
        <end position="112"/>
    </location>
</feature>
<dbReference type="PANTHER" id="PTHR24171">
    <property type="entry name" value="ANKYRIN REPEAT DOMAIN-CONTAINING PROTEIN 39-RELATED"/>
    <property type="match status" value="1"/>
</dbReference>
<dbReference type="InterPro" id="IPR036770">
    <property type="entry name" value="Ankyrin_rpt-contain_sf"/>
</dbReference>
<feature type="region of interest" description="Disordered" evidence="4">
    <location>
        <begin position="361"/>
        <end position="420"/>
    </location>
</feature>
<feature type="compositionally biased region" description="Polar residues" evidence="4">
    <location>
        <begin position="361"/>
        <end position="375"/>
    </location>
</feature>
<reference evidence="5 6" key="1">
    <citation type="submission" date="2019-05" db="EMBL/GenBank/DDBJ databases">
        <title>Sporisorium graminicola CBS 10092 draft sequencing and annotation.</title>
        <authorList>
            <person name="Solano-Gonzalez S."/>
            <person name="Caddick M.X."/>
            <person name="Darby A."/>
        </authorList>
    </citation>
    <scope>NUCLEOTIDE SEQUENCE [LARGE SCALE GENOMIC DNA]</scope>
    <source>
        <strain evidence="5 6">CBS 10092</strain>
    </source>
</reference>
<protein>
    <submittedName>
        <fullName evidence="5">Uncharacterized protein</fullName>
    </submittedName>
</protein>
<keyword evidence="6" id="KW-1185">Reference proteome</keyword>
<feature type="compositionally biased region" description="Polar residues" evidence="4">
    <location>
        <begin position="397"/>
        <end position="419"/>
    </location>
</feature>
<dbReference type="Proteomes" id="UP000306050">
    <property type="component" value="Chromosome SGRAM_10"/>
</dbReference>
<comment type="caution">
    <text evidence="5">The sequence shown here is derived from an EMBL/GenBank/DDBJ whole genome shotgun (WGS) entry which is preliminary data.</text>
</comment>
<dbReference type="AlphaFoldDB" id="A0A4U7KYC0"/>
<evidence type="ECO:0000256" key="2">
    <source>
        <dbReference type="ARBA" id="ARBA00023043"/>
    </source>
</evidence>
<evidence type="ECO:0000313" key="6">
    <source>
        <dbReference type="Proteomes" id="UP000306050"/>
    </source>
</evidence>
<dbReference type="KEGG" id="sgra:EX895_001162"/>
<accession>A0A4U7KYC0</accession>
<dbReference type="PROSITE" id="PS50297">
    <property type="entry name" value="ANK_REP_REGION"/>
    <property type="match status" value="2"/>
</dbReference>
<name>A0A4U7KYC0_9BASI</name>
<keyword evidence="2 3" id="KW-0040">ANK repeat</keyword>
<feature type="compositionally biased region" description="Basic and acidic residues" evidence="4">
    <location>
        <begin position="621"/>
        <end position="641"/>
    </location>
</feature>
<dbReference type="EMBL" id="SRRM01000003">
    <property type="protein sequence ID" value="TKY89865.1"/>
    <property type="molecule type" value="Genomic_DNA"/>
</dbReference>
<dbReference type="RefSeq" id="XP_029741850.1">
    <property type="nucleotide sequence ID" value="XM_029881762.1"/>
</dbReference>
<feature type="compositionally biased region" description="Low complexity" evidence="4">
    <location>
        <begin position="380"/>
        <end position="389"/>
    </location>
</feature>
<dbReference type="InterPro" id="IPR002110">
    <property type="entry name" value="Ankyrin_rpt"/>
</dbReference>
<keyword evidence="1" id="KW-0677">Repeat</keyword>
<dbReference type="PROSITE" id="PS50088">
    <property type="entry name" value="ANK_REPEAT"/>
    <property type="match status" value="2"/>
</dbReference>